<dbReference type="InterPro" id="IPR011990">
    <property type="entry name" value="TPR-like_helical_dom_sf"/>
</dbReference>
<evidence type="ECO:0000313" key="2">
    <source>
        <dbReference type="Proteomes" id="UP000541444"/>
    </source>
</evidence>
<dbReference type="OrthoDB" id="1924189at2759"/>
<dbReference type="EMBL" id="JACGCM010002755">
    <property type="protein sequence ID" value="KAF6136191.1"/>
    <property type="molecule type" value="Genomic_DNA"/>
</dbReference>
<reference evidence="1 2" key="1">
    <citation type="journal article" date="2020" name="IScience">
        <title>Genome Sequencing of the Endangered Kingdonia uniflora (Circaeasteraceae, Ranunculales) Reveals Potential Mechanisms of Evolutionary Specialization.</title>
        <authorList>
            <person name="Sun Y."/>
            <person name="Deng T."/>
            <person name="Zhang A."/>
            <person name="Moore M.J."/>
            <person name="Landis J.B."/>
            <person name="Lin N."/>
            <person name="Zhang H."/>
            <person name="Zhang X."/>
            <person name="Huang J."/>
            <person name="Zhang X."/>
            <person name="Sun H."/>
            <person name="Wang H."/>
        </authorList>
    </citation>
    <scope>NUCLEOTIDE SEQUENCE [LARGE SCALE GENOMIC DNA]</scope>
    <source>
        <strain evidence="1">TB1705</strain>
        <tissue evidence="1">Leaf</tissue>
    </source>
</reference>
<dbReference type="SUPFAM" id="SSF48452">
    <property type="entry name" value="TPR-like"/>
    <property type="match status" value="1"/>
</dbReference>
<proteinExistence type="predicted"/>
<sequence>MCHRSSSCFRSSLKVGVRRKGGFVIRCSFNDEYENKTMVKYPHEETALGLARLGDMQMGLGLGLGLINGCDFPISLRIIKMKRRLVLSEWQECVPVYLVTSVEKAVSSVLLMFDALLSLVFNGNGDGDELLENFRSVIVSRELSDSLVFLFAKVFYETPRYFMCVLSLLADSIVNSIENVVEVSIFGRLSRNLLPLENEEMCSGDVSFMRRSAMYQSLIAEDPRNPMILLNYAQFLCEVAGDSNRAEEYFERALQIEPPDAEALSQYAQFMWRERGDFDAAERAFIAAMDANPQNTYHESNYALFLWQTGAPDTCYPLTAIA</sequence>
<organism evidence="1 2">
    <name type="scientific">Kingdonia uniflora</name>
    <dbReference type="NCBI Taxonomy" id="39325"/>
    <lineage>
        <taxon>Eukaryota</taxon>
        <taxon>Viridiplantae</taxon>
        <taxon>Streptophyta</taxon>
        <taxon>Embryophyta</taxon>
        <taxon>Tracheophyta</taxon>
        <taxon>Spermatophyta</taxon>
        <taxon>Magnoliopsida</taxon>
        <taxon>Ranunculales</taxon>
        <taxon>Circaeasteraceae</taxon>
        <taxon>Kingdonia</taxon>
    </lineage>
</organism>
<dbReference type="Pfam" id="PF14559">
    <property type="entry name" value="TPR_19"/>
    <property type="match status" value="1"/>
</dbReference>
<dbReference type="AlphaFoldDB" id="A0A7J7L0Q2"/>
<keyword evidence="2" id="KW-1185">Reference proteome</keyword>
<dbReference type="Gene3D" id="1.25.40.10">
    <property type="entry name" value="Tetratricopeptide repeat domain"/>
    <property type="match status" value="1"/>
</dbReference>
<dbReference type="PANTHER" id="PTHR26312:SF132">
    <property type="entry name" value="OS01G0855200 PROTEIN"/>
    <property type="match status" value="1"/>
</dbReference>
<name>A0A7J7L0Q2_9MAGN</name>
<dbReference type="Proteomes" id="UP000541444">
    <property type="component" value="Unassembled WGS sequence"/>
</dbReference>
<gene>
    <name evidence="1" type="ORF">GIB67_001600</name>
</gene>
<dbReference type="PANTHER" id="PTHR26312">
    <property type="entry name" value="TETRATRICOPEPTIDE REPEAT PROTEIN 5"/>
    <property type="match status" value="1"/>
</dbReference>
<accession>A0A7J7L0Q2</accession>
<protein>
    <recommendedName>
        <fullName evidence="3">Photosystem I assembly protein Ycf3</fullName>
    </recommendedName>
</protein>
<comment type="caution">
    <text evidence="1">The sequence shown here is derived from an EMBL/GenBank/DDBJ whole genome shotgun (WGS) entry which is preliminary data.</text>
</comment>
<evidence type="ECO:0008006" key="3">
    <source>
        <dbReference type="Google" id="ProtNLM"/>
    </source>
</evidence>
<evidence type="ECO:0000313" key="1">
    <source>
        <dbReference type="EMBL" id="KAF6136191.1"/>
    </source>
</evidence>